<dbReference type="Proteomes" id="UP001143370">
    <property type="component" value="Unassembled WGS sequence"/>
</dbReference>
<proteinExistence type="predicted"/>
<dbReference type="AlphaFoldDB" id="A0A9W6MYD5"/>
<comment type="caution">
    <text evidence="1">The sequence shown here is derived from an EMBL/GenBank/DDBJ whole genome shotgun (WGS) entry which is preliminary data.</text>
</comment>
<protein>
    <submittedName>
        <fullName evidence="1">Uncharacterized protein</fullName>
    </submittedName>
</protein>
<accession>A0A9W6MYD5</accession>
<name>A0A9W6MYD5_9HYPH</name>
<sequence>MTTTAFTYTPPLRLTLDGDTADIATLDEALAFAETHPLPEGDYEGMVRRLQGAHSAEQQTEAANAFRWWAQSNGLTD</sequence>
<reference evidence="1" key="1">
    <citation type="journal article" date="2014" name="Int. J. Syst. Evol. Microbiol.">
        <title>Complete genome sequence of Corynebacterium casei LMG S-19264T (=DSM 44701T), isolated from a smear-ripened cheese.</title>
        <authorList>
            <consortium name="US DOE Joint Genome Institute (JGI-PGF)"/>
            <person name="Walter F."/>
            <person name="Albersmeier A."/>
            <person name="Kalinowski J."/>
            <person name="Ruckert C."/>
        </authorList>
    </citation>
    <scope>NUCLEOTIDE SEQUENCE</scope>
    <source>
        <strain evidence="1">VKM B-2484</strain>
    </source>
</reference>
<organism evidence="1 2">
    <name type="scientific">Ancylobacter dichloromethanicus</name>
    <dbReference type="NCBI Taxonomy" id="518825"/>
    <lineage>
        <taxon>Bacteria</taxon>
        <taxon>Pseudomonadati</taxon>
        <taxon>Pseudomonadota</taxon>
        <taxon>Alphaproteobacteria</taxon>
        <taxon>Hyphomicrobiales</taxon>
        <taxon>Xanthobacteraceae</taxon>
        <taxon>Ancylobacter</taxon>
    </lineage>
</organism>
<keyword evidence="2" id="KW-1185">Reference proteome</keyword>
<dbReference type="RefSeq" id="WP_213374450.1">
    <property type="nucleotide sequence ID" value="NZ_BSFJ01000004.1"/>
</dbReference>
<gene>
    <name evidence="1" type="ORF">GCM10017643_09420</name>
</gene>
<evidence type="ECO:0000313" key="2">
    <source>
        <dbReference type="Proteomes" id="UP001143370"/>
    </source>
</evidence>
<reference evidence="1" key="2">
    <citation type="submission" date="2023-01" db="EMBL/GenBank/DDBJ databases">
        <authorList>
            <person name="Sun Q."/>
            <person name="Evtushenko L."/>
        </authorList>
    </citation>
    <scope>NUCLEOTIDE SEQUENCE</scope>
    <source>
        <strain evidence="1">VKM B-2484</strain>
    </source>
</reference>
<dbReference type="EMBL" id="BSFJ01000004">
    <property type="protein sequence ID" value="GLK70827.1"/>
    <property type="molecule type" value="Genomic_DNA"/>
</dbReference>
<evidence type="ECO:0000313" key="1">
    <source>
        <dbReference type="EMBL" id="GLK70827.1"/>
    </source>
</evidence>